<evidence type="ECO:0000256" key="7">
    <source>
        <dbReference type="PROSITE-ProRule" id="PRU00409"/>
    </source>
</evidence>
<evidence type="ECO:0000259" key="10">
    <source>
        <dbReference type="PROSITE" id="PS50975"/>
    </source>
</evidence>
<dbReference type="PROSITE" id="PS50979">
    <property type="entry name" value="BC"/>
    <property type="match status" value="1"/>
</dbReference>
<dbReference type="InterPro" id="IPR011764">
    <property type="entry name" value="Biotin_carboxylation_dom"/>
</dbReference>
<dbReference type="InterPro" id="IPR050856">
    <property type="entry name" value="Biotin_carboxylase_complex"/>
</dbReference>
<dbReference type="PROSITE" id="PS50968">
    <property type="entry name" value="BIOTINYL_LIPOYL"/>
    <property type="match status" value="1"/>
</dbReference>
<dbReference type="Pfam" id="PF02785">
    <property type="entry name" value="Biotin_carb_C"/>
    <property type="match status" value="1"/>
</dbReference>
<dbReference type="SUPFAM" id="SSF51230">
    <property type="entry name" value="Single hybrid motif"/>
    <property type="match status" value="1"/>
</dbReference>
<keyword evidence="13" id="KW-1185">Reference proteome</keyword>
<dbReference type="PROSITE" id="PS00867">
    <property type="entry name" value="CPSASE_2"/>
    <property type="match status" value="1"/>
</dbReference>
<keyword evidence="2" id="KW-0436">Ligase</keyword>
<dbReference type="Proteomes" id="UP001296104">
    <property type="component" value="Unassembled WGS sequence"/>
</dbReference>
<dbReference type="GO" id="GO:0016874">
    <property type="term" value="F:ligase activity"/>
    <property type="evidence" value="ECO:0007669"/>
    <property type="project" value="UniProtKB-KW"/>
</dbReference>
<feature type="domain" description="Biotin carboxylation" evidence="11">
    <location>
        <begin position="3"/>
        <end position="457"/>
    </location>
</feature>
<dbReference type="AlphaFoldDB" id="A0AAI8YXA0"/>
<keyword evidence="6" id="KW-0092">Biotin</keyword>
<dbReference type="Pfam" id="PF00289">
    <property type="entry name" value="Biotin_carb_N"/>
    <property type="match status" value="1"/>
</dbReference>
<dbReference type="SUPFAM" id="SSF51246">
    <property type="entry name" value="Rudiment single hybrid motif"/>
    <property type="match status" value="1"/>
</dbReference>
<dbReference type="InterPro" id="IPR011054">
    <property type="entry name" value="Rudment_hybrid_motif"/>
</dbReference>
<keyword evidence="8" id="KW-0175">Coiled coil</keyword>
<evidence type="ECO:0000256" key="1">
    <source>
        <dbReference type="ARBA" id="ARBA00001953"/>
    </source>
</evidence>
<dbReference type="Gene3D" id="2.40.50.100">
    <property type="match status" value="1"/>
</dbReference>
<keyword evidence="4" id="KW-0378">Hydrolase</keyword>
<proteinExistence type="predicted"/>
<dbReference type="GO" id="GO:0005524">
    <property type="term" value="F:ATP binding"/>
    <property type="evidence" value="ECO:0007669"/>
    <property type="project" value="UniProtKB-UniRule"/>
</dbReference>
<dbReference type="GO" id="GO:0046872">
    <property type="term" value="F:metal ion binding"/>
    <property type="evidence" value="ECO:0007669"/>
    <property type="project" value="InterPro"/>
</dbReference>
<dbReference type="InterPro" id="IPR016185">
    <property type="entry name" value="PreATP-grasp_dom_sf"/>
</dbReference>
<dbReference type="Pfam" id="PF00364">
    <property type="entry name" value="Biotin_lipoyl"/>
    <property type="match status" value="1"/>
</dbReference>
<dbReference type="PANTHER" id="PTHR18866:SF128">
    <property type="entry name" value="UREA AMIDOLYASE"/>
    <property type="match status" value="1"/>
</dbReference>
<keyword evidence="3 7" id="KW-0547">Nucleotide-binding</keyword>
<dbReference type="SUPFAM" id="SSF160467">
    <property type="entry name" value="PH0987 N-terminal domain-like"/>
    <property type="match status" value="1"/>
</dbReference>
<dbReference type="Pfam" id="PF02786">
    <property type="entry name" value="CPSase_L_D2"/>
    <property type="match status" value="1"/>
</dbReference>
<dbReference type="SUPFAM" id="SSF52440">
    <property type="entry name" value="PreATP-grasp domain"/>
    <property type="match status" value="1"/>
</dbReference>
<dbReference type="SMART" id="SM00878">
    <property type="entry name" value="Biotin_carb_C"/>
    <property type="match status" value="1"/>
</dbReference>
<feature type="domain" description="ATP-grasp" evidence="10">
    <location>
        <begin position="119"/>
        <end position="319"/>
    </location>
</feature>
<dbReference type="EMBL" id="CAVMBE010000018">
    <property type="protein sequence ID" value="CAK3976515.1"/>
    <property type="molecule type" value="Genomic_DNA"/>
</dbReference>
<evidence type="ECO:0000256" key="2">
    <source>
        <dbReference type="ARBA" id="ARBA00022598"/>
    </source>
</evidence>
<dbReference type="InterPro" id="IPR003778">
    <property type="entry name" value="CT_A_B"/>
</dbReference>
<dbReference type="Gene3D" id="3.30.1360.40">
    <property type="match status" value="1"/>
</dbReference>
<evidence type="ECO:0000313" key="13">
    <source>
        <dbReference type="Proteomes" id="UP001296104"/>
    </source>
</evidence>
<dbReference type="InterPro" id="IPR000089">
    <property type="entry name" value="Biotin_lipoyl"/>
</dbReference>
<dbReference type="SMART" id="SM00796">
    <property type="entry name" value="AHS1"/>
    <property type="match status" value="1"/>
</dbReference>
<accession>A0AAI8YXA0</accession>
<dbReference type="Pfam" id="PF02626">
    <property type="entry name" value="CT_A_B"/>
    <property type="match status" value="1"/>
</dbReference>
<evidence type="ECO:0000256" key="3">
    <source>
        <dbReference type="ARBA" id="ARBA00022741"/>
    </source>
</evidence>
<dbReference type="InterPro" id="IPR005482">
    <property type="entry name" value="Biotin_COase_C"/>
</dbReference>
<dbReference type="CDD" id="cd06850">
    <property type="entry name" value="biotinyl_domain"/>
    <property type="match status" value="1"/>
</dbReference>
<organism evidence="12 13">
    <name type="scientific">Lecanosticta acicola</name>
    <dbReference type="NCBI Taxonomy" id="111012"/>
    <lineage>
        <taxon>Eukaryota</taxon>
        <taxon>Fungi</taxon>
        <taxon>Dikarya</taxon>
        <taxon>Ascomycota</taxon>
        <taxon>Pezizomycotina</taxon>
        <taxon>Dothideomycetes</taxon>
        <taxon>Dothideomycetidae</taxon>
        <taxon>Mycosphaerellales</taxon>
        <taxon>Mycosphaerellaceae</taxon>
        <taxon>Lecanosticta</taxon>
    </lineage>
</organism>
<dbReference type="SUPFAM" id="SSF56059">
    <property type="entry name" value="Glutathione synthetase ATP-binding domain-like"/>
    <property type="match status" value="1"/>
</dbReference>
<evidence type="ECO:0000256" key="8">
    <source>
        <dbReference type="SAM" id="Coils"/>
    </source>
</evidence>
<dbReference type="InterPro" id="IPR011761">
    <property type="entry name" value="ATP-grasp"/>
</dbReference>
<keyword evidence="5 7" id="KW-0067">ATP-binding</keyword>
<reference evidence="12" key="1">
    <citation type="submission" date="2023-11" db="EMBL/GenBank/DDBJ databases">
        <authorList>
            <person name="Alioto T."/>
            <person name="Alioto T."/>
            <person name="Gomez Garrido J."/>
        </authorList>
    </citation>
    <scope>NUCLEOTIDE SEQUENCE</scope>
</reference>
<evidence type="ECO:0000259" key="9">
    <source>
        <dbReference type="PROSITE" id="PS50968"/>
    </source>
</evidence>
<dbReference type="GO" id="GO:0016787">
    <property type="term" value="F:hydrolase activity"/>
    <property type="evidence" value="ECO:0007669"/>
    <property type="project" value="UniProtKB-KW"/>
</dbReference>
<evidence type="ECO:0000256" key="6">
    <source>
        <dbReference type="ARBA" id="ARBA00023267"/>
    </source>
</evidence>
<evidence type="ECO:0000259" key="11">
    <source>
        <dbReference type="PROSITE" id="PS50979"/>
    </source>
</evidence>
<dbReference type="PANTHER" id="PTHR18866">
    <property type="entry name" value="CARBOXYLASE:PYRUVATE/ACETYL-COA/PROPIONYL-COA CARBOXYLASE"/>
    <property type="match status" value="1"/>
</dbReference>
<sequence>MEKLQRLLIANRGEIAVRIIRTAKKLDIFTVAVFTEPDAASLHVSHADEAVLLPDATSYTDGDEIIRIAKARNCDAVVPGYGFLSENAAFAQSVADAGLVFVGPSPDAIKSFGIKHVARGLAQACSVPIVPGTAGLVGSEADALSESERLGYPVMLKITAGGGGAGLITCNTPDEVKTGFKTAQSRGEALFKDAGIFIERFFPESHHVEVQVFGNGAGKAIHFGERECSIQRRHQKVIEECPSPFVASHPGLRERLCRAAVSLAESVRYGSAGTVEFLVDDKTADLFFLEMNTRLQVEHPITEACYDIDLVELMLKQADSHLTGKGGLSSEYLSSLQRAGPTGCAIEARVYAENVLRDYAPSPGLLTEVLWAEIANSRIDTWVRTGLRISPNYDPLIAKVVNHAKTREAAIKGMELMLSRSRLSGPPNNLEFLAAIMSDDVYRSGRTITSFLQNFAFKPPVVDVISAGAYTLVQDLIGRPAVGKGIPRSGAMDPIALAVGNLLVGNDRREAGLEITLSGPELRFLGPAVVAITGAPIEAFLDDDAIPLWTRKHIKAGQTLKIGRTTGGGCRSYLAVYGGFPSISEYFDSKSTSPIVAIGGYQGRQLAPGDQLGLVKDISKGLGAHPSLPEKLRPSYTSHWEILAMPGPHEEGYLTSEDIEMLYSTRWKISHNASRSAIRLIGPVPKWARSDGGEGGSHPSNLVEYGYSCGSLNWTGDEGCIFGLDCPNFGGFASSATAIRADWWKVGQIKAGDTIQYKRVSLKEALGLRKNLDNYVDAIASAVETGTFENAPAFPTIQEPSDRYESSVLWERAASKESPQVRYRQAGDDYLLVEYGNEQFDLNYRCRTTALEKALHSTDAPDWLKQNLTTTVSACTSVNICYDGSKLPRDKLIAHLQTLEDQIGDLSKSKVPCRRFRLPLSFESKEQQMATQRYMETQRPHAPYLPDNLEFVAKNNAFTPEQLKHNLLNGELMAVVVGFFCGNTVSLPVDPRQRMSCPKANPSRVFTPEGTWGWGGSCGSIYPVDSPGGYQILGRTIPCFDYYGFKAGFKPERPWLFQDFDIITFYQVTEAEFNEKLALFRSGLYQFEWEPAEFDMAEHNKMLAETAEEVKEIRTAQRRVQEQMIQAEKESLEKWRADKAKNKVDESTVDSLLQDPAITAVEAPVDANVWKVEIREQDDIKPKQLVAILEAMKLEINVNAPENMKPGKAVVEKLLVEAGETIKAGGRIALIRHVQS</sequence>
<protein>
    <submittedName>
        <fullName evidence="12">Urea carboxylase</fullName>
    </submittedName>
</protein>
<gene>
    <name evidence="12" type="ORF">LECACI_7A003689</name>
</gene>
<feature type="domain" description="Lipoyl-binding" evidence="9">
    <location>
        <begin position="1150"/>
        <end position="1232"/>
    </location>
</feature>
<evidence type="ECO:0000313" key="12">
    <source>
        <dbReference type="EMBL" id="CAK3976515.1"/>
    </source>
</evidence>
<dbReference type="InterPro" id="IPR011053">
    <property type="entry name" value="Single_hybrid_motif"/>
</dbReference>
<dbReference type="Gene3D" id="2.40.100.10">
    <property type="entry name" value="Cyclophilin-like"/>
    <property type="match status" value="2"/>
</dbReference>
<dbReference type="PROSITE" id="PS50975">
    <property type="entry name" value="ATP_GRASP"/>
    <property type="match status" value="1"/>
</dbReference>
<comment type="caution">
    <text evidence="12">The sequence shown here is derived from an EMBL/GenBank/DDBJ whole genome shotgun (WGS) entry which is preliminary data.</text>
</comment>
<evidence type="ECO:0000256" key="4">
    <source>
        <dbReference type="ARBA" id="ARBA00022801"/>
    </source>
</evidence>
<dbReference type="InterPro" id="IPR029000">
    <property type="entry name" value="Cyclophilin-like_dom_sf"/>
</dbReference>
<dbReference type="SMART" id="SM00797">
    <property type="entry name" value="AHS2"/>
    <property type="match status" value="1"/>
</dbReference>
<feature type="coiled-coil region" evidence="8">
    <location>
        <begin position="1096"/>
        <end position="1130"/>
    </location>
</feature>
<dbReference type="InterPro" id="IPR005479">
    <property type="entry name" value="CPAse_ATP-bd"/>
</dbReference>
<evidence type="ECO:0000256" key="5">
    <source>
        <dbReference type="ARBA" id="ARBA00022840"/>
    </source>
</evidence>
<name>A0AAI8YXA0_9PEZI</name>
<dbReference type="InterPro" id="IPR005481">
    <property type="entry name" value="BC-like_N"/>
</dbReference>
<dbReference type="SUPFAM" id="SSF50891">
    <property type="entry name" value="Cyclophilin-like"/>
    <property type="match status" value="2"/>
</dbReference>
<dbReference type="Gene3D" id="3.30.470.20">
    <property type="entry name" value="ATP-grasp fold, B domain"/>
    <property type="match status" value="1"/>
</dbReference>
<dbReference type="Pfam" id="PF02682">
    <property type="entry name" value="CT_C_D"/>
    <property type="match status" value="1"/>
</dbReference>
<comment type="cofactor">
    <cofactor evidence="1">
        <name>biotin</name>
        <dbReference type="ChEBI" id="CHEBI:57586"/>
    </cofactor>
</comment>
<dbReference type="InterPro" id="IPR003833">
    <property type="entry name" value="CT_C_D"/>
</dbReference>